<dbReference type="Pfam" id="PF01965">
    <property type="entry name" value="DJ-1_PfpI"/>
    <property type="match status" value="1"/>
</dbReference>
<dbReference type="Pfam" id="PF12833">
    <property type="entry name" value="HTH_18"/>
    <property type="match status" value="1"/>
</dbReference>
<dbReference type="Gene3D" id="1.10.10.60">
    <property type="entry name" value="Homeodomain-like"/>
    <property type="match status" value="1"/>
</dbReference>
<evidence type="ECO:0000313" key="5">
    <source>
        <dbReference type="EMBL" id="MDA0162550.1"/>
    </source>
</evidence>
<dbReference type="InterPro" id="IPR002818">
    <property type="entry name" value="DJ-1/PfpI"/>
</dbReference>
<dbReference type="CDD" id="cd03137">
    <property type="entry name" value="GATase1_AraC_1"/>
    <property type="match status" value="1"/>
</dbReference>
<dbReference type="InterPro" id="IPR029062">
    <property type="entry name" value="Class_I_gatase-like"/>
</dbReference>
<dbReference type="PROSITE" id="PS00041">
    <property type="entry name" value="HTH_ARAC_FAMILY_1"/>
    <property type="match status" value="1"/>
</dbReference>
<dbReference type="InterPro" id="IPR018062">
    <property type="entry name" value="HTH_AraC-typ_CS"/>
</dbReference>
<proteinExistence type="predicted"/>
<dbReference type="Proteomes" id="UP001149140">
    <property type="component" value="Unassembled WGS sequence"/>
</dbReference>
<evidence type="ECO:0000256" key="3">
    <source>
        <dbReference type="ARBA" id="ARBA00023163"/>
    </source>
</evidence>
<dbReference type="InterPro" id="IPR018060">
    <property type="entry name" value="HTH_AraC"/>
</dbReference>
<dbReference type="GO" id="GO:0043565">
    <property type="term" value="F:sequence-specific DNA binding"/>
    <property type="evidence" value="ECO:0007669"/>
    <property type="project" value="InterPro"/>
</dbReference>
<dbReference type="PANTHER" id="PTHR43130:SF3">
    <property type="entry name" value="HTH-TYPE TRANSCRIPTIONAL REGULATOR RV1931C"/>
    <property type="match status" value="1"/>
</dbReference>
<dbReference type="AlphaFoldDB" id="A0A9X3MU42"/>
<organism evidence="5 6">
    <name type="scientific">Solirubrobacter ginsenosidimutans</name>
    <dbReference type="NCBI Taxonomy" id="490573"/>
    <lineage>
        <taxon>Bacteria</taxon>
        <taxon>Bacillati</taxon>
        <taxon>Actinomycetota</taxon>
        <taxon>Thermoleophilia</taxon>
        <taxon>Solirubrobacterales</taxon>
        <taxon>Solirubrobacteraceae</taxon>
        <taxon>Solirubrobacter</taxon>
    </lineage>
</organism>
<dbReference type="InterPro" id="IPR009057">
    <property type="entry name" value="Homeodomain-like_sf"/>
</dbReference>
<dbReference type="SUPFAM" id="SSF46689">
    <property type="entry name" value="Homeodomain-like"/>
    <property type="match status" value="2"/>
</dbReference>
<feature type="domain" description="HTH araC/xylS-type" evidence="4">
    <location>
        <begin position="213"/>
        <end position="311"/>
    </location>
</feature>
<dbReference type="GO" id="GO:0003700">
    <property type="term" value="F:DNA-binding transcription factor activity"/>
    <property type="evidence" value="ECO:0007669"/>
    <property type="project" value="InterPro"/>
</dbReference>
<comment type="caution">
    <text evidence="5">The sequence shown here is derived from an EMBL/GenBank/DDBJ whole genome shotgun (WGS) entry which is preliminary data.</text>
</comment>
<accession>A0A9X3MU42</accession>
<protein>
    <submittedName>
        <fullName evidence="5">Helix-turn-helix domain-containing protein</fullName>
    </submittedName>
</protein>
<evidence type="ECO:0000259" key="4">
    <source>
        <dbReference type="PROSITE" id="PS01124"/>
    </source>
</evidence>
<keyword evidence="6" id="KW-1185">Reference proteome</keyword>
<dbReference type="InterPro" id="IPR052158">
    <property type="entry name" value="INH-QAR"/>
</dbReference>
<sequence>MHRVVALAAPGVAPFELGIVVEVFGLDRPELDVPWWYDLRIATETPGPLPATAGGFAFFVEHGLEALADADTIVVPGWHGEPSAEVVDAVRAAWARGARLVSICSGVFLLAATGVLDGGEAATHWRYASKLAARHPAVKVNADVLYVDNGTVLTSAGSAAGIDLCLHIVRRDHGSKVANAVARRLVIPPHRDGGQAQLIEAPMPAHPDDDPIAGVMAWALERLDEPLSLDALAGRAYMSVRTFTRRFGKATGTTPGRWLLEQRVRASLALLEGSDASIETVAQTVGFATAATYRHHFTAIMRTSPSAYRRAFGAGVSHVGIGGREHDAAPPYAASA</sequence>
<keyword evidence="3" id="KW-0804">Transcription</keyword>
<keyword evidence="1" id="KW-0805">Transcription regulation</keyword>
<reference evidence="5" key="1">
    <citation type="submission" date="2022-10" db="EMBL/GenBank/DDBJ databases">
        <title>The WGS of Solirubrobacter ginsenosidimutans DSM 21036.</title>
        <authorList>
            <person name="Jiang Z."/>
        </authorList>
    </citation>
    <scope>NUCLEOTIDE SEQUENCE</scope>
    <source>
        <strain evidence="5">DSM 21036</strain>
    </source>
</reference>
<evidence type="ECO:0000313" key="6">
    <source>
        <dbReference type="Proteomes" id="UP001149140"/>
    </source>
</evidence>
<evidence type="ECO:0000256" key="1">
    <source>
        <dbReference type="ARBA" id="ARBA00023015"/>
    </source>
</evidence>
<gene>
    <name evidence="5" type="ORF">OM076_19910</name>
</gene>
<dbReference type="RefSeq" id="WP_270041791.1">
    <property type="nucleotide sequence ID" value="NZ_JAPDOD010000019.1"/>
</dbReference>
<dbReference type="PROSITE" id="PS01124">
    <property type="entry name" value="HTH_ARAC_FAMILY_2"/>
    <property type="match status" value="1"/>
</dbReference>
<dbReference type="Gene3D" id="3.40.50.880">
    <property type="match status" value="1"/>
</dbReference>
<dbReference type="SUPFAM" id="SSF52317">
    <property type="entry name" value="Class I glutamine amidotransferase-like"/>
    <property type="match status" value="1"/>
</dbReference>
<keyword evidence="2" id="KW-0238">DNA-binding</keyword>
<dbReference type="EMBL" id="JAPDOD010000019">
    <property type="protein sequence ID" value="MDA0162550.1"/>
    <property type="molecule type" value="Genomic_DNA"/>
</dbReference>
<evidence type="ECO:0000256" key="2">
    <source>
        <dbReference type="ARBA" id="ARBA00023125"/>
    </source>
</evidence>
<name>A0A9X3MU42_9ACTN</name>
<dbReference type="SMART" id="SM00342">
    <property type="entry name" value="HTH_ARAC"/>
    <property type="match status" value="1"/>
</dbReference>
<dbReference type="PANTHER" id="PTHR43130">
    <property type="entry name" value="ARAC-FAMILY TRANSCRIPTIONAL REGULATOR"/>
    <property type="match status" value="1"/>
</dbReference>